<dbReference type="HOGENOM" id="CLU_283649_0_0_2"/>
<evidence type="ECO:0000259" key="2">
    <source>
        <dbReference type="Pfam" id="PF07602"/>
    </source>
</evidence>
<dbReference type="KEGG" id="mer:MMINT_01470"/>
<dbReference type="InterPro" id="IPR011459">
    <property type="entry name" value="DUF1565"/>
</dbReference>
<dbReference type="GeneID" id="41322586"/>
<keyword evidence="4" id="KW-1185">Reference proteome</keyword>
<dbReference type="SUPFAM" id="SSF51126">
    <property type="entry name" value="Pectin lyase-like"/>
    <property type="match status" value="2"/>
</dbReference>
<organism evidence="3 4">
    <name type="scientific">Methanomassiliicoccus intestinalis (strain Issoire-Mx1)</name>
    <dbReference type="NCBI Taxonomy" id="1295009"/>
    <lineage>
        <taxon>Archaea</taxon>
        <taxon>Methanobacteriati</taxon>
        <taxon>Thermoplasmatota</taxon>
        <taxon>Thermoplasmata</taxon>
        <taxon>Methanomassiliicoccales</taxon>
        <taxon>Methanomassiliicoccaceae</taxon>
        <taxon>Methanomassiliicoccus</taxon>
    </lineage>
</organism>
<feature type="region of interest" description="Disordered" evidence="1">
    <location>
        <begin position="954"/>
        <end position="978"/>
    </location>
</feature>
<dbReference type="EMBL" id="CP005934">
    <property type="protein sequence ID" value="AGN25550.1"/>
    <property type="molecule type" value="Genomic_DNA"/>
</dbReference>
<name>R9T481_METII</name>
<dbReference type="OrthoDB" id="82538at2157"/>
<dbReference type="AlphaFoldDB" id="R9T481"/>
<dbReference type="Gene3D" id="2.160.20.10">
    <property type="entry name" value="Single-stranded right-handed beta-helix, Pectin lyase-like"/>
    <property type="match status" value="2"/>
</dbReference>
<evidence type="ECO:0000313" key="4">
    <source>
        <dbReference type="Proteomes" id="UP000014070"/>
    </source>
</evidence>
<feature type="domain" description="DUF1565" evidence="2">
    <location>
        <begin position="630"/>
        <end position="836"/>
    </location>
</feature>
<dbReference type="Pfam" id="PF07602">
    <property type="entry name" value="DUF1565"/>
    <property type="match status" value="1"/>
</dbReference>
<dbReference type="InterPro" id="IPR012334">
    <property type="entry name" value="Pectin_lyas_fold"/>
</dbReference>
<dbReference type="RefSeq" id="WP_020448075.1">
    <property type="nucleotide sequence ID" value="NC_021353.1"/>
</dbReference>
<dbReference type="SMART" id="SM00710">
    <property type="entry name" value="PbH1"/>
    <property type="match status" value="8"/>
</dbReference>
<proteinExistence type="predicted"/>
<dbReference type="Proteomes" id="UP000014070">
    <property type="component" value="Chromosome"/>
</dbReference>
<dbReference type="InterPro" id="IPR011050">
    <property type="entry name" value="Pectin_lyase_fold/virulence"/>
</dbReference>
<accession>R9T481</accession>
<dbReference type="InParanoid" id="R9T481"/>
<sequence length="1097" mass="119790">MNKIYRLIAACAVLIAALTLLVPLGEIESDDCYDDNLSDNLPVLSANEDQNVIDWNNCPIKLSYSFNETDWTEIPFKYEGYASISYSIHEDALDLSGMGKNDIIYMKAEPIDGFSAVSNEPAFLIENFEVSWWHTSSEDVTLNYTAFVELQNDEWWSWDVPISTLGECGRYDYLSIGFSINGTKCQCNLYNDLDDQRIIFLSLNSKQSIQSELDALVGTYICDKQTIQIYKDGGIYVKRILGEVTGGHPATGKIGDMYYILGETGIKETLVTVGYTVNAYFSINNNSGGVVSLTAVDDYTYSSTNSVSEEISKDSVFERESTGISINGLEYPDLQTAINYASDGDIINLDVGTYNLDKYITIDKNITLKGIIGETKEASSVITGFQGSSDTSLVVNIRIESSATLDSIWIDIDSNAIGANGDNCNGMRGAIDLGNSVNAKVMNCKFTKSTPTSDADQSTAVYAGSGSLIEHNYFDGWINAIYSEIATNSETTTIYSNIFKNNNYAIHIATMPNYKITGNDISNGSVSISGNNVEFKNNILNGVTFKVYSLSMTISDNAFLYSSEIINKKPTVGLIDVSGNYWGGTPEISGNLKLSNWYNLYDPVNSSFSELVSETIIGTIYVDSSVETSGNGSKSAPFNTISKAIEVVNSGQTISVLPGTYNETISISEGLRDVTLLGVNSDNNPLDNSWDASGTILTNGISIETHGTHENPNPTIVDGLTIKGFDFKNKGFVIVGWWENGSISNITIENNRFTDIDDGNNAAIHFNTSSQMAVDNITIIYNLIENIGSYGNSPSGISISSAKGTVIIEGNWIKNTYHNSIQVFNQSSGKLIIQNNHLENWDYDQANGGRAFRFDYIDIDEIKIYLNSFQKVELDGDDLGSTYLKITHSNTHISASGNYWNGTNPTVDTFPILSECESTIEINSWYTQYDPESNTLSGLEPDIPGVVPDVPDTPTFPDVPDVPVTPEVPVPDENGNIDIEIPKSDIDKIVDDAVSSGSESVTITDVSDIEDVSSVTIGKENLQEILDKIVADDSISEAVVKLPEGSVSIGKDVLSSILETTEESSITIKVSDAKDELNEKQKEAIGDRPVYDITMLK</sequence>
<feature type="compositionally biased region" description="Low complexity" evidence="1">
    <location>
        <begin position="954"/>
        <end position="973"/>
    </location>
</feature>
<reference evidence="3 4" key="1">
    <citation type="journal article" date="2013" name="Genome Announc.">
        <title>Genome sequence of 'Candidatus Methanomassiliicoccus intestinalis' Issoire-Mx1, a third thermoplasmatales-related methanogenic archaeon from human feces.</title>
        <authorList>
            <person name="Borrel G."/>
            <person name="Harris H.M."/>
            <person name="Parisot N."/>
            <person name="Gaci N."/>
            <person name="Tottey W."/>
            <person name="Mihajlovski A."/>
            <person name="Deane J."/>
            <person name="Gribaldo S."/>
            <person name="Bardot O."/>
            <person name="Peyretaillade E."/>
            <person name="Peyret P."/>
            <person name="O'Toole P.W."/>
            <person name="Brugere J.F."/>
        </authorList>
    </citation>
    <scope>NUCLEOTIDE SEQUENCE [LARGE SCALE GENOMIC DNA]</scope>
    <source>
        <strain evidence="3 4">Issoire-Mx1</strain>
    </source>
</reference>
<evidence type="ECO:0000256" key="1">
    <source>
        <dbReference type="SAM" id="MobiDB-lite"/>
    </source>
</evidence>
<dbReference type="STRING" id="1295009.MMINT_01470"/>
<protein>
    <submittedName>
        <fullName evidence="3">Ig domain-containing protein group 2 domain-containing protein</fullName>
    </submittedName>
</protein>
<gene>
    <name evidence="3" type="ORF">MMINT_01470</name>
</gene>
<dbReference type="InterPro" id="IPR006626">
    <property type="entry name" value="PbH1"/>
</dbReference>
<evidence type="ECO:0000313" key="3">
    <source>
        <dbReference type="EMBL" id="AGN25550.1"/>
    </source>
</evidence>